<keyword evidence="2 5" id="KW-0378">Hydrolase</keyword>
<dbReference type="GO" id="GO:0045490">
    <property type="term" value="P:pectin catabolic process"/>
    <property type="evidence" value="ECO:0007669"/>
    <property type="project" value="UniProtKB-UniRule"/>
</dbReference>
<feature type="signal peptide" evidence="5">
    <location>
        <begin position="1"/>
        <end position="20"/>
    </location>
</feature>
<dbReference type="PANTHER" id="PTHR31321:SF57">
    <property type="entry name" value="PECTINESTERASE 53-RELATED"/>
    <property type="match status" value="1"/>
</dbReference>
<reference evidence="7 8" key="1">
    <citation type="journal article" date="2015" name="Stand. Genomic Sci.">
        <title>Genomic Encyclopedia of Bacterial and Archaeal Type Strains, Phase III: the genomes of soil and plant-associated and newly described type strains.</title>
        <authorList>
            <person name="Whitman W.B."/>
            <person name="Woyke T."/>
            <person name="Klenk H.P."/>
            <person name="Zhou Y."/>
            <person name="Lilburn T.G."/>
            <person name="Beck B.J."/>
            <person name="De Vos P."/>
            <person name="Vandamme P."/>
            <person name="Eisen J.A."/>
            <person name="Garrity G."/>
            <person name="Hugenholtz P."/>
            <person name="Kyrpides N.C."/>
        </authorList>
    </citation>
    <scope>NUCLEOTIDE SEQUENCE [LARGE SCALE GENOMIC DNA]</scope>
    <source>
        <strain evidence="7 8">CV53</strain>
    </source>
</reference>
<proteinExistence type="inferred from homology"/>
<comment type="similarity">
    <text evidence="1">Belongs to the pectinesterase family.</text>
</comment>
<keyword evidence="3 5" id="KW-0063">Aspartyl esterase</keyword>
<gene>
    <name evidence="7" type="ORF">EV146_104124</name>
</gene>
<evidence type="ECO:0000256" key="5">
    <source>
        <dbReference type="RuleBase" id="RU000589"/>
    </source>
</evidence>
<dbReference type="InterPro" id="IPR000070">
    <property type="entry name" value="Pectinesterase_cat"/>
</dbReference>
<dbReference type="Proteomes" id="UP000295689">
    <property type="component" value="Unassembled WGS sequence"/>
</dbReference>
<dbReference type="RefSeq" id="WP_241993846.1">
    <property type="nucleotide sequence ID" value="NZ_JABUHM010000009.1"/>
</dbReference>
<dbReference type="AlphaFoldDB" id="A0A4R2BG55"/>
<dbReference type="EMBL" id="SLVV01000004">
    <property type="protein sequence ID" value="TCN26017.1"/>
    <property type="molecule type" value="Genomic_DNA"/>
</dbReference>
<dbReference type="InterPro" id="IPR033131">
    <property type="entry name" value="Pectinesterase_Asp_AS"/>
</dbReference>
<dbReference type="Pfam" id="PF01095">
    <property type="entry name" value="Pectinesterase"/>
    <property type="match status" value="1"/>
</dbReference>
<keyword evidence="5" id="KW-0732">Signal</keyword>
<dbReference type="GO" id="GO:0030599">
    <property type="term" value="F:pectinesterase activity"/>
    <property type="evidence" value="ECO:0007669"/>
    <property type="project" value="UniProtKB-UniRule"/>
</dbReference>
<dbReference type="PROSITE" id="PS00503">
    <property type="entry name" value="PECTINESTERASE_2"/>
    <property type="match status" value="1"/>
</dbReference>
<evidence type="ECO:0000256" key="4">
    <source>
        <dbReference type="PROSITE-ProRule" id="PRU10040"/>
    </source>
</evidence>
<dbReference type="GO" id="GO:0042545">
    <property type="term" value="P:cell wall modification"/>
    <property type="evidence" value="ECO:0007669"/>
    <property type="project" value="UniProtKB-UniRule"/>
</dbReference>
<dbReference type="GO" id="GO:0009279">
    <property type="term" value="C:cell outer membrane"/>
    <property type="evidence" value="ECO:0007669"/>
    <property type="project" value="TreeGrafter"/>
</dbReference>
<organism evidence="7 8">
    <name type="scientific">Mesobacillus foraminis</name>
    <dbReference type="NCBI Taxonomy" id="279826"/>
    <lineage>
        <taxon>Bacteria</taxon>
        <taxon>Bacillati</taxon>
        <taxon>Bacillota</taxon>
        <taxon>Bacilli</taxon>
        <taxon>Bacillales</taxon>
        <taxon>Bacillaceae</taxon>
        <taxon>Mesobacillus</taxon>
    </lineage>
</organism>
<sequence length="523" mass="57607">MTKFKKNGKKLLISSVSAFAVLSGSHAMSNSVIASELGGNTNDEKIESVYQDGGLQIVQLEEITSGLHLKKLKVMGILSKGENSTVQPTEFPPGNKVKMKQVEWIGNSLIAVTLDRKLESVHANDIAFLQNGELLPVKRASIGTSPEGNTVILYQLTGSLNPDLFSGEQKVEAKIVQTTSADKNDNRMQSGDHRKMRDVTAELAGIPNLLTVSKDGPADYSTVQAAIDAVPENNKEKVEITIEAGIYKELVTISKNKPFVHLRGEDASNTVITYDNYSGKPKPGGGTYGTTGSASVYVYGDDFIAENLTFENSFDEQSVDVKDKQAVAVYTRGERQAFINSRFIGNQDTLYVREGTQYFYQSYIEGDVDFIFGGGRAVFEDCDIFSLNRGSTTNNGYVTAASTLISEPYGYLFLNSRLLSDAPDQTVYLGRPWHPSGDPNAIGSVVFMNSYLGPHIIPQGWTDMSGFSYKDARFYEYQNYGPGAVINEDRRQLSDEEAEQFTIENVLRGWNPKELHEKDNESI</sequence>
<feature type="chain" id="PRO_5039757089" description="Pectinesterase" evidence="5">
    <location>
        <begin position="21"/>
        <end position="523"/>
    </location>
</feature>
<dbReference type="InterPro" id="IPR011050">
    <property type="entry name" value="Pectin_lyase_fold/virulence"/>
</dbReference>
<evidence type="ECO:0000259" key="6">
    <source>
        <dbReference type="Pfam" id="PF01095"/>
    </source>
</evidence>
<dbReference type="EC" id="3.1.1.11" evidence="5"/>
<comment type="pathway">
    <text evidence="5">Glycan metabolism; pectin degradation; 2-dehydro-3-deoxy-D-gluconate from pectin: step 1/5.</text>
</comment>
<dbReference type="PANTHER" id="PTHR31321">
    <property type="entry name" value="ACYL-COA THIOESTER HYDROLASE YBHC-RELATED"/>
    <property type="match status" value="1"/>
</dbReference>
<comment type="caution">
    <text evidence="7">The sequence shown here is derived from an EMBL/GenBank/DDBJ whole genome shotgun (WGS) entry which is preliminary data.</text>
</comment>
<keyword evidence="8" id="KW-1185">Reference proteome</keyword>
<dbReference type="Gene3D" id="2.160.20.10">
    <property type="entry name" value="Single-stranded right-handed beta-helix, Pectin lyase-like"/>
    <property type="match status" value="1"/>
</dbReference>
<name>A0A4R2BG55_9BACI</name>
<protein>
    <recommendedName>
        <fullName evidence="5">Pectinesterase</fullName>
        <ecNumber evidence="5">3.1.1.11</ecNumber>
    </recommendedName>
</protein>
<feature type="domain" description="Pectinesterase catalytic" evidence="6">
    <location>
        <begin position="211"/>
        <end position="509"/>
    </location>
</feature>
<feature type="active site" evidence="4">
    <location>
        <position position="369"/>
    </location>
</feature>
<dbReference type="SUPFAM" id="SSF51126">
    <property type="entry name" value="Pectin lyase-like"/>
    <property type="match status" value="1"/>
</dbReference>
<comment type="catalytic activity">
    <reaction evidence="5">
        <text>[(1-&gt;4)-alpha-D-galacturonosyl methyl ester](n) + n H2O = [(1-&gt;4)-alpha-D-galacturonosyl](n) + n methanol + n H(+)</text>
        <dbReference type="Rhea" id="RHEA:22380"/>
        <dbReference type="Rhea" id="RHEA-COMP:14570"/>
        <dbReference type="Rhea" id="RHEA-COMP:14573"/>
        <dbReference type="ChEBI" id="CHEBI:15377"/>
        <dbReference type="ChEBI" id="CHEBI:15378"/>
        <dbReference type="ChEBI" id="CHEBI:17790"/>
        <dbReference type="ChEBI" id="CHEBI:140522"/>
        <dbReference type="ChEBI" id="CHEBI:140523"/>
        <dbReference type="EC" id="3.1.1.11"/>
    </reaction>
</comment>
<dbReference type="UniPathway" id="UPA00545">
    <property type="reaction ID" value="UER00823"/>
</dbReference>
<accession>A0A4R2BG55</accession>
<evidence type="ECO:0000313" key="8">
    <source>
        <dbReference type="Proteomes" id="UP000295689"/>
    </source>
</evidence>
<evidence type="ECO:0000313" key="7">
    <source>
        <dbReference type="EMBL" id="TCN26017.1"/>
    </source>
</evidence>
<evidence type="ECO:0000256" key="3">
    <source>
        <dbReference type="ARBA" id="ARBA00023085"/>
    </source>
</evidence>
<evidence type="ECO:0000256" key="1">
    <source>
        <dbReference type="ARBA" id="ARBA00008891"/>
    </source>
</evidence>
<evidence type="ECO:0000256" key="2">
    <source>
        <dbReference type="ARBA" id="ARBA00022801"/>
    </source>
</evidence>
<dbReference type="InterPro" id="IPR012334">
    <property type="entry name" value="Pectin_lyas_fold"/>
</dbReference>